<dbReference type="SMART" id="SM00054">
    <property type="entry name" value="EFh"/>
    <property type="match status" value="4"/>
</dbReference>
<evidence type="ECO:0000313" key="15">
    <source>
        <dbReference type="Proteomes" id="UP000009022"/>
    </source>
</evidence>
<keyword evidence="3 12" id="KW-0812">Transmembrane</keyword>
<keyword evidence="10" id="KW-1208">Phospholipid metabolism</keyword>
<dbReference type="InParanoid" id="B3RJ48"/>
<evidence type="ECO:0000256" key="6">
    <source>
        <dbReference type="ARBA" id="ARBA00022989"/>
    </source>
</evidence>
<dbReference type="OMA" id="MELEFMP"/>
<feature type="domain" description="EF-hand" evidence="13">
    <location>
        <begin position="315"/>
        <end position="346"/>
    </location>
</feature>
<keyword evidence="2" id="KW-0808">Transferase</keyword>
<proteinExistence type="predicted"/>
<keyword evidence="5" id="KW-0106">Calcium</keyword>
<keyword evidence="7" id="KW-0443">Lipid metabolism</keyword>
<keyword evidence="9" id="KW-0594">Phospholipid biosynthesis</keyword>
<dbReference type="PANTHER" id="PTHR23063:SF52">
    <property type="entry name" value="LYSOPHOSPHATIDYLCHOLINE ACYLTRANSFERASE"/>
    <property type="match status" value="1"/>
</dbReference>
<name>B3RJ48_TRIAD</name>
<dbReference type="PANTHER" id="PTHR23063">
    <property type="entry name" value="PHOSPHOLIPID ACYLTRANSFERASE"/>
    <property type="match status" value="1"/>
</dbReference>
<dbReference type="InterPro" id="IPR045252">
    <property type="entry name" value="LPCAT1-like"/>
</dbReference>
<dbReference type="AlphaFoldDB" id="B3RJ48"/>
<dbReference type="PRINTS" id="PR00450">
    <property type="entry name" value="RECOVERIN"/>
</dbReference>
<gene>
    <name evidence="14" type="ORF">TRIADDRAFT_63570</name>
</gene>
<dbReference type="RefSeq" id="XP_002108263.1">
    <property type="nucleotide sequence ID" value="XM_002108227.1"/>
</dbReference>
<feature type="transmembrane region" description="Helical" evidence="12">
    <location>
        <begin position="48"/>
        <end position="68"/>
    </location>
</feature>
<evidence type="ECO:0000259" key="13">
    <source>
        <dbReference type="PROSITE" id="PS50222"/>
    </source>
</evidence>
<dbReference type="SUPFAM" id="SSF47473">
    <property type="entry name" value="EF-hand"/>
    <property type="match status" value="1"/>
</dbReference>
<dbReference type="Proteomes" id="UP000009022">
    <property type="component" value="Unassembled WGS sequence"/>
</dbReference>
<protein>
    <recommendedName>
        <fullName evidence="13">EF-hand domain-containing protein</fullName>
    </recommendedName>
</protein>
<evidence type="ECO:0000256" key="7">
    <source>
        <dbReference type="ARBA" id="ARBA00023098"/>
    </source>
</evidence>
<dbReference type="CTD" id="6749478"/>
<keyword evidence="1" id="KW-0444">Lipid biosynthesis</keyword>
<evidence type="ECO:0000313" key="14">
    <source>
        <dbReference type="EMBL" id="EDV29061.1"/>
    </source>
</evidence>
<dbReference type="InterPro" id="IPR002048">
    <property type="entry name" value="EF_hand_dom"/>
</dbReference>
<feature type="domain" description="EF-hand" evidence="13">
    <location>
        <begin position="348"/>
        <end position="383"/>
    </location>
</feature>
<dbReference type="eggNOG" id="KOG4666">
    <property type="taxonomic scope" value="Eukaryota"/>
</dbReference>
<dbReference type="FunFam" id="1.10.238.10:FF:000003">
    <property type="entry name" value="Calmodulin A"/>
    <property type="match status" value="1"/>
</dbReference>
<dbReference type="HOGENOM" id="CLU_025017_0_0_1"/>
<dbReference type="GO" id="GO:0005509">
    <property type="term" value="F:calcium ion binding"/>
    <property type="evidence" value="ECO:0007669"/>
    <property type="project" value="InterPro"/>
</dbReference>
<dbReference type="GeneID" id="6749478"/>
<reference evidence="14 15" key="1">
    <citation type="journal article" date="2008" name="Nature">
        <title>The Trichoplax genome and the nature of placozoans.</title>
        <authorList>
            <person name="Srivastava M."/>
            <person name="Begovic E."/>
            <person name="Chapman J."/>
            <person name="Putnam N.H."/>
            <person name="Hellsten U."/>
            <person name="Kawashima T."/>
            <person name="Kuo A."/>
            <person name="Mitros T."/>
            <person name="Salamov A."/>
            <person name="Carpenter M.L."/>
            <person name="Signorovitch A.Y."/>
            <person name="Moreno M.A."/>
            <person name="Kamm K."/>
            <person name="Grimwood J."/>
            <person name="Schmutz J."/>
            <person name="Shapiro H."/>
            <person name="Grigoriev I.V."/>
            <person name="Buss L.W."/>
            <person name="Schierwater B."/>
            <person name="Dellaporta S.L."/>
            <person name="Rokhsar D.S."/>
        </authorList>
    </citation>
    <scope>NUCLEOTIDE SEQUENCE [LARGE SCALE GENOMIC DNA]</scope>
    <source>
        <strain evidence="14 15">Grell-BS-1999</strain>
    </source>
</reference>
<dbReference type="GO" id="GO:0008374">
    <property type="term" value="F:O-acyltransferase activity"/>
    <property type="evidence" value="ECO:0007669"/>
    <property type="project" value="InterPro"/>
</dbReference>
<dbReference type="GO" id="GO:0005783">
    <property type="term" value="C:endoplasmic reticulum"/>
    <property type="evidence" value="ECO:0000318"/>
    <property type="project" value="GO_Central"/>
</dbReference>
<feature type="domain" description="EF-hand" evidence="13">
    <location>
        <begin position="384"/>
        <end position="419"/>
    </location>
</feature>
<evidence type="ECO:0000256" key="3">
    <source>
        <dbReference type="ARBA" id="ARBA00022692"/>
    </source>
</evidence>
<dbReference type="FunCoup" id="B3RJ48">
    <property type="interactions" value="1776"/>
</dbReference>
<keyword evidence="11" id="KW-0012">Acyltransferase</keyword>
<dbReference type="Gene3D" id="1.10.238.10">
    <property type="entry name" value="EF-hand"/>
    <property type="match status" value="1"/>
</dbReference>
<dbReference type="InterPro" id="IPR011992">
    <property type="entry name" value="EF-hand-dom_pair"/>
</dbReference>
<feature type="domain" description="EF-hand" evidence="13">
    <location>
        <begin position="279"/>
        <end position="314"/>
    </location>
</feature>
<dbReference type="CDD" id="cd00051">
    <property type="entry name" value="EFh"/>
    <property type="match status" value="1"/>
</dbReference>
<dbReference type="PROSITE" id="PS00018">
    <property type="entry name" value="EF_HAND_1"/>
    <property type="match status" value="2"/>
</dbReference>
<evidence type="ECO:0000256" key="2">
    <source>
        <dbReference type="ARBA" id="ARBA00022679"/>
    </source>
</evidence>
<organism evidence="14 15">
    <name type="scientific">Trichoplax adhaerens</name>
    <name type="common">Trichoplax reptans</name>
    <dbReference type="NCBI Taxonomy" id="10228"/>
    <lineage>
        <taxon>Eukaryota</taxon>
        <taxon>Metazoa</taxon>
        <taxon>Placozoa</taxon>
        <taxon>Uniplacotomia</taxon>
        <taxon>Trichoplacea</taxon>
        <taxon>Trichoplacidae</taxon>
        <taxon>Trichoplax</taxon>
    </lineage>
</organism>
<keyword evidence="4" id="KW-0677">Repeat</keyword>
<keyword evidence="6 12" id="KW-1133">Transmembrane helix</keyword>
<evidence type="ECO:0000256" key="8">
    <source>
        <dbReference type="ARBA" id="ARBA00023136"/>
    </source>
</evidence>
<dbReference type="STRING" id="10228.B3RJ48"/>
<dbReference type="PhylomeDB" id="B3RJ48"/>
<evidence type="ECO:0000256" key="11">
    <source>
        <dbReference type="ARBA" id="ARBA00023315"/>
    </source>
</evidence>
<dbReference type="GO" id="GO:0008654">
    <property type="term" value="P:phospholipid biosynthetic process"/>
    <property type="evidence" value="ECO:0007669"/>
    <property type="project" value="UniProtKB-KW"/>
</dbReference>
<keyword evidence="8 12" id="KW-0472">Membrane</keyword>
<dbReference type="Pfam" id="PF13499">
    <property type="entry name" value="EF-hand_7"/>
    <property type="match status" value="2"/>
</dbReference>
<evidence type="ECO:0000256" key="9">
    <source>
        <dbReference type="ARBA" id="ARBA00023209"/>
    </source>
</evidence>
<sequence length="466" mass="52208">MSELSPKQRKSLIAPIVRNPFVHPGLNIGICRVLEFILVGIFLLPFRLLLLIFCVLLAALLSSCGLCCQSGGDNDEPLGGCAKAMKGPVRILVRIILFAFGFHWVKVKGKIARPEEAPLIVLAPHTSFMDIFMLSTVRLVSGVSRKENKSIPIIGCPFIPGRSVQPVVIRYNNHMDTYSWVPSGPKASTLFWLILLRLHHSVEIEFLPVYHPNEEEQQNSRIFAANVRRAMASALNVPITDHTYEDCQLMVAAADINLPRNAGVIEYRKINDKLSLDIKSVKELLKRFSEIDKNGDGLVNEEEFSQFLNLPPCKEVSQLFNLYDQDDDGCIDFREYLIGLILVSKPAGSDNTLQIAFQTLDVEGNGKISKESMKTIMTRSYPHISNENVEELYKQIDVDNQGYVTYDNLQVFFQKNPEHAKIFSIRNESVLAKINAKKQAEIIASIAAADDNLDLTHPNVIIEGAF</sequence>
<dbReference type="EMBL" id="DS985241">
    <property type="protein sequence ID" value="EDV29061.1"/>
    <property type="molecule type" value="Genomic_DNA"/>
</dbReference>
<dbReference type="KEGG" id="tad:TRIADDRAFT_63570"/>
<keyword evidence="15" id="KW-1185">Reference proteome</keyword>
<dbReference type="CDD" id="cd07991">
    <property type="entry name" value="LPLAT_LPCAT1-like"/>
    <property type="match status" value="1"/>
</dbReference>
<evidence type="ECO:0000256" key="12">
    <source>
        <dbReference type="SAM" id="Phobius"/>
    </source>
</evidence>
<accession>B3RJ48</accession>
<evidence type="ECO:0000256" key="4">
    <source>
        <dbReference type="ARBA" id="ARBA00022737"/>
    </source>
</evidence>
<evidence type="ECO:0000256" key="5">
    <source>
        <dbReference type="ARBA" id="ARBA00022837"/>
    </source>
</evidence>
<dbReference type="GO" id="GO:0042171">
    <property type="term" value="F:lysophosphatidic acid acyltransferase activity"/>
    <property type="evidence" value="ECO:0000318"/>
    <property type="project" value="GO_Central"/>
</dbReference>
<dbReference type="InterPro" id="IPR018247">
    <property type="entry name" value="EF_Hand_1_Ca_BS"/>
</dbReference>
<evidence type="ECO:0000256" key="1">
    <source>
        <dbReference type="ARBA" id="ARBA00022516"/>
    </source>
</evidence>
<dbReference type="PROSITE" id="PS50222">
    <property type="entry name" value="EF_HAND_2"/>
    <property type="match status" value="4"/>
</dbReference>
<evidence type="ECO:0000256" key="10">
    <source>
        <dbReference type="ARBA" id="ARBA00023264"/>
    </source>
</evidence>
<dbReference type="OrthoDB" id="272512at2759"/>